<gene>
    <name evidence="1" type="ORF">FLA105534_04170</name>
</gene>
<dbReference type="EMBL" id="CADCSU010000158">
    <property type="protein sequence ID" value="CAA9202614.1"/>
    <property type="molecule type" value="Genomic_DNA"/>
</dbReference>
<name>A0A6J4GW88_9FLAO</name>
<organism evidence="1 2">
    <name type="scientific">Flavobacterium bizetiae</name>
    <dbReference type="NCBI Taxonomy" id="2704140"/>
    <lineage>
        <taxon>Bacteria</taxon>
        <taxon>Pseudomonadati</taxon>
        <taxon>Bacteroidota</taxon>
        <taxon>Flavobacteriia</taxon>
        <taxon>Flavobacteriales</taxon>
        <taxon>Flavobacteriaceae</taxon>
        <taxon>Flavobacterium</taxon>
    </lineage>
</organism>
<sequence>MQKYGYSLFLQNQRLSFFDYVVENNLTAENAKICAEFAKLFLRNIIFKAEGFENVIKSKI</sequence>
<evidence type="ECO:0000313" key="2">
    <source>
        <dbReference type="Proteomes" id="UP000479938"/>
    </source>
</evidence>
<protein>
    <submittedName>
        <fullName evidence="1">Uncharacterized protein</fullName>
    </submittedName>
</protein>
<reference evidence="1 2" key="1">
    <citation type="submission" date="2020-02" db="EMBL/GenBank/DDBJ databases">
        <authorList>
            <person name="Criscuolo A."/>
        </authorList>
    </citation>
    <scope>NUCLEOTIDE SEQUENCE [LARGE SCALE GENOMIC DNA]</scope>
    <source>
        <strain evidence="1">CIP105534</strain>
    </source>
</reference>
<keyword evidence="2" id="KW-1185">Reference proteome</keyword>
<dbReference type="AlphaFoldDB" id="A0A6J4GW88"/>
<dbReference type="Proteomes" id="UP000479938">
    <property type="component" value="Unassembled WGS sequence"/>
</dbReference>
<accession>A0A6J4GW88</accession>
<proteinExistence type="predicted"/>
<evidence type="ECO:0000313" key="1">
    <source>
        <dbReference type="EMBL" id="CAA9202614.1"/>
    </source>
</evidence>